<dbReference type="SUPFAM" id="SSF51445">
    <property type="entry name" value="(Trans)glycosidases"/>
    <property type="match status" value="1"/>
</dbReference>
<dbReference type="Proteomes" id="UP000002279">
    <property type="component" value="Chromosome X1"/>
</dbReference>
<evidence type="ECO:0000256" key="1">
    <source>
        <dbReference type="ARBA" id="ARBA00000251"/>
    </source>
</evidence>
<comment type="subcellular location">
    <subcellularLocation>
        <location evidence="2">Lysosome</location>
    </subcellularLocation>
    <subcellularLocation>
        <location evidence="3">Secreted</location>
    </subcellularLocation>
</comment>
<comment type="catalytic activity">
    <reaction evidence="1 13">
        <text>Random hydrolysis of (1-&gt;4)-linkages between N-acetyl-beta-D-glucosamine and D-glucuronate residues in hyaluronate.</text>
        <dbReference type="EC" id="3.2.1.35"/>
    </reaction>
</comment>
<dbReference type="eggNOG" id="ENOG502QTUU">
    <property type="taxonomic scope" value="Eukaryota"/>
</dbReference>
<keyword evidence="8 13" id="KW-0378">Hydrolase</keyword>
<dbReference type="GO" id="GO:0051216">
    <property type="term" value="P:cartilage development"/>
    <property type="evidence" value="ECO:0007669"/>
    <property type="project" value="Ensembl"/>
</dbReference>
<dbReference type="Bgee" id="ENSOANG00000005479">
    <property type="expression patterns" value="Expressed in liver and 7 other cell types or tissues"/>
</dbReference>
<dbReference type="GO" id="GO:1900106">
    <property type="term" value="P:positive regulation of hyaluranon cable assembly"/>
    <property type="evidence" value="ECO:0007669"/>
    <property type="project" value="Ensembl"/>
</dbReference>
<feature type="region of interest" description="Disordered" evidence="14">
    <location>
        <begin position="1"/>
        <end position="34"/>
    </location>
</feature>
<evidence type="ECO:0000256" key="4">
    <source>
        <dbReference type="ARBA" id="ARBA00008871"/>
    </source>
</evidence>
<organism evidence="15 16">
    <name type="scientific">Ornithorhynchus anatinus</name>
    <name type="common">Duckbill platypus</name>
    <dbReference type="NCBI Taxonomy" id="9258"/>
    <lineage>
        <taxon>Eukaryota</taxon>
        <taxon>Metazoa</taxon>
        <taxon>Chordata</taxon>
        <taxon>Craniata</taxon>
        <taxon>Vertebrata</taxon>
        <taxon>Euteleostomi</taxon>
        <taxon>Mammalia</taxon>
        <taxon>Monotremata</taxon>
        <taxon>Ornithorhynchidae</taxon>
        <taxon>Ornithorhynchus</taxon>
    </lineage>
</organism>
<dbReference type="STRING" id="9258.ENSOANP00000008711"/>
<dbReference type="GO" id="GO:0000302">
    <property type="term" value="P:response to reactive oxygen species"/>
    <property type="evidence" value="ECO:0007669"/>
    <property type="project" value="Ensembl"/>
</dbReference>
<keyword evidence="10" id="KW-0325">Glycoprotein</keyword>
<dbReference type="FunCoup" id="F6Y428">
    <property type="interactions" value="142"/>
</dbReference>
<dbReference type="FunFam" id="3.20.20.70:FF:000065">
    <property type="entry name" value="Hyaluronidase"/>
    <property type="match status" value="1"/>
</dbReference>
<dbReference type="Pfam" id="PF01630">
    <property type="entry name" value="Glyco_hydro_56"/>
    <property type="match status" value="1"/>
</dbReference>
<dbReference type="PRINTS" id="PR00846">
    <property type="entry name" value="GLHYDRLASE56"/>
</dbReference>
<accession>F6Y428</accession>
<protein>
    <recommendedName>
        <fullName evidence="13">Hyaluronidase</fullName>
        <ecNumber evidence="13">3.2.1.35</ecNumber>
    </recommendedName>
</protein>
<dbReference type="InParanoid" id="F6Y428"/>
<dbReference type="EC" id="3.2.1.35" evidence="13"/>
<evidence type="ECO:0000256" key="12">
    <source>
        <dbReference type="ARBA" id="ARBA00023295"/>
    </source>
</evidence>
<evidence type="ECO:0000256" key="5">
    <source>
        <dbReference type="ARBA" id="ARBA00022525"/>
    </source>
</evidence>
<name>F6Y428_ORNAN</name>
<dbReference type="PANTHER" id="PTHR11769:SF23">
    <property type="entry name" value="HYALURONIDASE-1"/>
    <property type="match status" value="1"/>
</dbReference>
<evidence type="ECO:0000256" key="14">
    <source>
        <dbReference type="SAM" id="MobiDB-lite"/>
    </source>
</evidence>
<dbReference type="GO" id="GO:0031410">
    <property type="term" value="C:cytoplasmic vesicle"/>
    <property type="evidence" value="ECO:0000318"/>
    <property type="project" value="GO_Central"/>
</dbReference>
<evidence type="ECO:0000256" key="9">
    <source>
        <dbReference type="ARBA" id="ARBA00023157"/>
    </source>
</evidence>
<reference evidence="15" key="3">
    <citation type="submission" date="2025-09" db="UniProtKB">
        <authorList>
            <consortium name="Ensembl"/>
        </authorList>
    </citation>
    <scope>IDENTIFICATION</scope>
    <source>
        <strain evidence="15">Glennie</strain>
    </source>
</reference>
<dbReference type="InterPro" id="IPR017853">
    <property type="entry name" value="GH"/>
</dbReference>
<dbReference type="GO" id="GO:0004415">
    <property type="term" value="F:hyalurononglucosaminidase activity"/>
    <property type="evidence" value="ECO:0007669"/>
    <property type="project" value="UniProtKB-UniRule"/>
</dbReference>
<reference evidence="15" key="2">
    <citation type="submission" date="2025-08" db="UniProtKB">
        <authorList>
            <consortium name="Ensembl"/>
        </authorList>
    </citation>
    <scope>IDENTIFICATION</scope>
    <source>
        <strain evidence="15">Glennie</strain>
    </source>
</reference>
<evidence type="ECO:0000313" key="15">
    <source>
        <dbReference type="Ensembl" id="ENSOANP00000008711.4"/>
    </source>
</evidence>
<keyword evidence="7" id="KW-0732">Signal</keyword>
<dbReference type="GO" id="GO:0045785">
    <property type="term" value="P:positive regulation of cell adhesion"/>
    <property type="evidence" value="ECO:0007669"/>
    <property type="project" value="Ensembl"/>
</dbReference>
<dbReference type="GO" id="GO:0006954">
    <property type="term" value="P:inflammatory response"/>
    <property type="evidence" value="ECO:0007669"/>
    <property type="project" value="Ensembl"/>
</dbReference>
<gene>
    <name evidence="15" type="primary">HYAL1</name>
</gene>
<dbReference type="GO" id="GO:0009615">
    <property type="term" value="P:response to virus"/>
    <property type="evidence" value="ECO:0007669"/>
    <property type="project" value="Ensembl"/>
</dbReference>
<keyword evidence="6" id="KW-0245">EGF-like domain</keyword>
<dbReference type="GO" id="GO:0030308">
    <property type="term" value="P:negative regulation of cell growth"/>
    <property type="evidence" value="ECO:0007669"/>
    <property type="project" value="Ensembl"/>
</dbReference>
<dbReference type="GO" id="GO:0036120">
    <property type="term" value="P:cellular response to platelet-derived growth factor stimulus"/>
    <property type="evidence" value="ECO:0007669"/>
    <property type="project" value="Ensembl"/>
</dbReference>
<dbReference type="HOGENOM" id="CLU_036366_0_0_1"/>
<evidence type="ECO:0000256" key="6">
    <source>
        <dbReference type="ARBA" id="ARBA00022536"/>
    </source>
</evidence>
<dbReference type="GO" id="GO:0005975">
    <property type="term" value="P:carbohydrate metabolic process"/>
    <property type="evidence" value="ECO:0007669"/>
    <property type="project" value="InterPro"/>
</dbReference>
<evidence type="ECO:0000256" key="11">
    <source>
        <dbReference type="ARBA" id="ARBA00023228"/>
    </source>
</evidence>
<evidence type="ECO:0000256" key="7">
    <source>
        <dbReference type="ARBA" id="ARBA00022729"/>
    </source>
</evidence>
<dbReference type="Ensembl" id="ENSOANT00000008713.4">
    <property type="protein sequence ID" value="ENSOANP00000008711.4"/>
    <property type="gene ID" value="ENSOANG00000005479.4"/>
</dbReference>
<keyword evidence="16" id="KW-1185">Reference proteome</keyword>
<dbReference type="PANTHER" id="PTHR11769">
    <property type="entry name" value="HYALURONIDASE"/>
    <property type="match status" value="1"/>
</dbReference>
<dbReference type="GO" id="GO:0071347">
    <property type="term" value="P:cellular response to interleukin-1"/>
    <property type="evidence" value="ECO:0007669"/>
    <property type="project" value="Ensembl"/>
</dbReference>
<dbReference type="GO" id="GO:0005764">
    <property type="term" value="C:lysosome"/>
    <property type="evidence" value="ECO:0007669"/>
    <property type="project" value="UniProtKB-SubCell"/>
</dbReference>
<proteinExistence type="inferred from homology"/>
<sequence length="555" mass="61861">MPPALAAYHAAHGPGENSSLKTSSGRPLGSAGRRRARGKGWAGLALPVPLPLPGPPGGGVGNGRNLRGDTPFSALPRSQLRGWSWEVPAAWVPFPATVPALWTRDSEASALHAMALTTFLAGLLLLLLPNYALLLILPTRGHTPGGPVVPNHPFTTIWNADTHTCLEKFHVDVDLDVFDVVANPGEAFMGREMTIFYSNKLGLYPSYTSSGQPLHGGLPQNASLATHLAQAQLDIQAAIPKSNYWGLAVIDWESWRPLWALNWDSKDVYRERSRALVREEHPDWSSWQVEEEAVIQFQTAARAWMSQTLQLGQTLRPRGLWGFYGFPACYNYDFKNPNYTGACPDGIQPLNQELQWLWNQSRALYPSIYLPSELEGTGYTWPFVRERVREAFRMAMGTGDASLPVLPYAQIYYDKTNHFLPLEELENSIGESVAQGVAGVVLWVSWEDTHTKESCENIKDYVDSTLGPFILNLTSSTQLCSQALCSGHGRCARRRDHPHAFLYLNSSSFSIHRPPGSRHLVLTGKLPKEDQARMMIEFECHCYKGWRGEQCERKE</sequence>
<dbReference type="GO" id="GO:0071493">
    <property type="term" value="P:cellular response to UV-B"/>
    <property type="evidence" value="ECO:0007669"/>
    <property type="project" value="Ensembl"/>
</dbReference>
<keyword evidence="9" id="KW-1015">Disulfide bond</keyword>
<dbReference type="GO" id="GO:0044344">
    <property type="term" value="P:cellular response to fibroblast growth factor stimulus"/>
    <property type="evidence" value="ECO:0007669"/>
    <property type="project" value="Ensembl"/>
</dbReference>
<evidence type="ECO:0000256" key="2">
    <source>
        <dbReference type="ARBA" id="ARBA00004371"/>
    </source>
</evidence>
<dbReference type="GO" id="GO:0030214">
    <property type="term" value="P:hyaluronan catabolic process"/>
    <property type="evidence" value="ECO:0000318"/>
    <property type="project" value="GO_Central"/>
</dbReference>
<keyword evidence="5" id="KW-0964">Secreted</keyword>
<dbReference type="GO" id="GO:0046677">
    <property type="term" value="P:response to antibiotic"/>
    <property type="evidence" value="ECO:0007669"/>
    <property type="project" value="Ensembl"/>
</dbReference>
<reference evidence="15 16" key="1">
    <citation type="journal article" date="2008" name="Nature">
        <title>Genome analysis of the platypus reveals unique signatures of evolution.</title>
        <authorList>
            <person name="Warren W.C."/>
            <person name="Hillier L.W."/>
            <person name="Marshall Graves J.A."/>
            <person name="Birney E."/>
            <person name="Ponting C.P."/>
            <person name="Grutzner F."/>
            <person name="Belov K."/>
            <person name="Miller W."/>
            <person name="Clarke L."/>
            <person name="Chinwalla A.T."/>
            <person name="Yang S.P."/>
            <person name="Heger A."/>
            <person name="Locke D.P."/>
            <person name="Miethke P."/>
            <person name="Waters P.D."/>
            <person name="Veyrunes F."/>
            <person name="Fulton L."/>
            <person name="Fulton B."/>
            <person name="Graves T."/>
            <person name="Wallis J."/>
            <person name="Puente X.S."/>
            <person name="Lopez-Otin C."/>
            <person name="Ordonez G.R."/>
            <person name="Eichler E.E."/>
            <person name="Chen L."/>
            <person name="Cheng Z."/>
            <person name="Deakin J.E."/>
            <person name="Alsop A."/>
            <person name="Thompson K."/>
            <person name="Kirby P."/>
            <person name="Papenfuss A.T."/>
            <person name="Wakefield M.J."/>
            <person name="Olender T."/>
            <person name="Lancet D."/>
            <person name="Huttley G.A."/>
            <person name="Smit A.F."/>
            <person name="Pask A."/>
            <person name="Temple-Smith P."/>
            <person name="Batzer M.A."/>
            <person name="Walker J.A."/>
            <person name="Konkel M.K."/>
            <person name="Harris R.S."/>
            <person name="Whittington C.M."/>
            <person name="Wong E.S."/>
            <person name="Gemmell N.J."/>
            <person name="Buschiazzo E."/>
            <person name="Vargas Jentzsch I.M."/>
            <person name="Merkel A."/>
            <person name="Schmitz J."/>
            <person name="Zemann A."/>
            <person name="Churakov G."/>
            <person name="Kriegs J.O."/>
            <person name="Brosius J."/>
            <person name="Murchison E.P."/>
            <person name="Sachidanandam R."/>
            <person name="Smith C."/>
            <person name="Hannon G.J."/>
            <person name="Tsend-Ayush E."/>
            <person name="McMillan D."/>
            <person name="Attenborough R."/>
            <person name="Rens W."/>
            <person name="Ferguson-Smith M."/>
            <person name="Lefevre C.M."/>
            <person name="Sharp J.A."/>
            <person name="Nicholas K.R."/>
            <person name="Ray D.A."/>
            <person name="Kube M."/>
            <person name="Reinhardt R."/>
            <person name="Pringle T.H."/>
            <person name="Taylor J."/>
            <person name="Jones R.C."/>
            <person name="Nixon B."/>
            <person name="Dacheux J.L."/>
            <person name="Niwa H."/>
            <person name="Sekita Y."/>
            <person name="Huang X."/>
            <person name="Stark A."/>
            <person name="Kheradpour P."/>
            <person name="Kellis M."/>
            <person name="Flicek P."/>
            <person name="Chen Y."/>
            <person name="Webber C."/>
            <person name="Hardison R."/>
            <person name="Nelson J."/>
            <person name="Hallsworth-Pepin K."/>
            <person name="Delehaunty K."/>
            <person name="Markovic C."/>
            <person name="Minx P."/>
            <person name="Feng Y."/>
            <person name="Kremitzki C."/>
            <person name="Mitreva M."/>
            <person name="Glasscock J."/>
            <person name="Wylie T."/>
            <person name="Wohldmann P."/>
            <person name="Thiru P."/>
            <person name="Nhan M.N."/>
            <person name="Pohl C.S."/>
            <person name="Smith S.M."/>
            <person name="Hou S."/>
            <person name="Nefedov M."/>
            <person name="de Jong P.J."/>
            <person name="Renfree M.B."/>
            <person name="Mardis E.R."/>
            <person name="Wilson R.K."/>
        </authorList>
    </citation>
    <scope>NUCLEOTIDE SEQUENCE [LARGE SCALE GENOMIC DNA]</scope>
    <source>
        <strain evidence="15 16">Glennie</strain>
    </source>
</reference>
<dbReference type="GO" id="GO:0071467">
    <property type="term" value="P:cellular response to pH"/>
    <property type="evidence" value="ECO:0007669"/>
    <property type="project" value="Ensembl"/>
</dbReference>
<evidence type="ECO:0000256" key="10">
    <source>
        <dbReference type="ARBA" id="ARBA00023180"/>
    </source>
</evidence>
<evidence type="ECO:0000256" key="13">
    <source>
        <dbReference type="RuleBase" id="RU610713"/>
    </source>
</evidence>
<keyword evidence="11" id="KW-0458">Lysosome</keyword>
<dbReference type="OMA" id="WVRNWDS"/>
<dbReference type="GO" id="GO:0045766">
    <property type="term" value="P:positive regulation of angiogenesis"/>
    <property type="evidence" value="ECO:0007669"/>
    <property type="project" value="Ensembl"/>
</dbReference>
<dbReference type="Gene3D" id="3.20.20.70">
    <property type="entry name" value="Aldolase class I"/>
    <property type="match status" value="1"/>
</dbReference>
<evidence type="ECO:0000256" key="8">
    <source>
        <dbReference type="ARBA" id="ARBA00022801"/>
    </source>
</evidence>
<dbReference type="AlphaFoldDB" id="F6Y428"/>
<dbReference type="GeneTree" id="ENSGT01020000230364"/>
<evidence type="ECO:0000313" key="16">
    <source>
        <dbReference type="Proteomes" id="UP000002279"/>
    </source>
</evidence>
<comment type="similarity">
    <text evidence="4 13">Belongs to the glycosyl hydrolase 56 family.</text>
</comment>
<dbReference type="GO" id="GO:0036117">
    <property type="term" value="C:hyaluranon cable"/>
    <property type="evidence" value="ECO:0007669"/>
    <property type="project" value="Ensembl"/>
</dbReference>
<dbReference type="GO" id="GO:0071356">
    <property type="term" value="P:cellular response to tumor necrosis factor"/>
    <property type="evidence" value="ECO:0007669"/>
    <property type="project" value="Ensembl"/>
</dbReference>
<evidence type="ECO:0000256" key="3">
    <source>
        <dbReference type="ARBA" id="ARBA00004613"/>
    </source>
</evidence>
<dbReference type="GO" id="GO:0005615">
    <property type="term" value="C:extracellular space"/>
    <property type="evidence" value="ECO:0007669"/>
    <property type="project" value="Ensembl"/>
</dbReference>
<keyword evidence="12 13" id="KW-0326">Glycosidase</keyword>
<dbReference type="InterPro" id="IPR018155">
    <property type="entry name" value="Hyaluronidase"/>
</dbReference>
<dbReference type="InterPro" id="IPR013785">
    <property type="entry name" value="Aldolase_TIM"/>
</dbReference>
<dbReference type="GO" id="GO:0030307">
    <property type="term" value="P:positive regulation of cell growth"/>
    <property type="evidence" value="ECO:0007669"/>
    <property type="project" value="Ensembl"/>
</dbReference>